<evidence type="ECO:0000256" key="1">
    <source>
        <dbReference type="ARBA" id="ARBA00022801"/>
    </source>
</evidence>
<keyword evidence="4" id="KW-1185">Reference proteome</keyword>
<dbReference type="InterPro" id="IPR052016">
    <property type="entry name" value="Bact_Sigma-Reg"/>
</dbReference>
<dbReference type="InterPro" id="IPR036457">
    <property type="entry name" value="PPM-type-like_dom_sf"/>
</dbReference>
<comment type="caution">
    <text evidence="3">The sequence shown here is derived from an EMBL/GenBank/DDBJ whole genome shotgun (WGS) entry which is preliminary data.</text>
</comment>
<dbReference type="AlphaFoldDB" id="A0A267MFP4"/>
<dbReference type="PANTHER" id="PTHR43156:SF2">
    <property type="entry name" value="STAGE II SPORULATION PROTEIN E"/>
    <property type="match status" value="1"/>
</dbReference>
<evidence type="ECO:0000259" key="2">
    <source>
        <dbReference type="SMART" id="SM00331"/>
    </source>
</evidence>
<accession>A0A267MFP4</accession>
<dbReference type="Proteomes" id="UP000216024">
    <property type="component" value="Unassembled WGS sequence"/>
</dbReference>
<name>A0A267MFP4_9FIRM</name>
<dbReference type="Pfam" id="PF07228">
    <property type="entry name" value="SpoIIE"/>
    <property type="match status" value="1"/>
</dbReference>
<dbReference type="Gene3D" id="3.60.40.10">
    <property type="entry name" value="PPM-type phosphatase domain"/>
    <property type="match status" value="1"/>
</dbReference>
<dbReference type="GO" id="GO:0016791">
    <property type="term" value="F:phosphatase activity"/>
    <property type="evidence" value="ECO:0007669"/>
    <property type="project" value="TreeGrafter"/>
</dbReference>
<dbReference type="PANTHER" id="PTHR43156">
    <property type="entry name" value="STAGE II SPORULATION PROTEIN E-RELATED"/>
    <property type="match status" value="1"/>
</dbReference>
<reference evidence="3 4" key="1">
    <citation type="submission" date="2017-06" db="EMBL/GenBank/DDBJ databases">
        <title>Draft genome sequence of anaerobic fermentative bacterium Anaeromicrobium sediminis DY2726D isolated from West Pacific Ocean sediments.</title>
        <authorList>
            <person name="Zeng X."/>
        </authorList>
    </citation>
    <scope>NUCLEOTIDE SEQUENCE [LARGE SCALE GENOMIC DNA]</scope>
    <source>
        <strain evidence="3 4">DY2726D</strain>
    </source>
</reference>
<dbReference type="RefSeq" id="WP_095134814.1">
    <property type="nucleotide sequence ID" value="NZ_NIBG01000018.1"/>
</dbReference>
<dbReference type="SMART" id="SM00331">
    <property type="entry name" value="PP2C_SIG"/>
    <property type="match status" value="1"/>
</dbReference>
<proteinExistence type="predicted"/>
<feature type="domain" description="PPM-type phosphatase" evidence="2">
    <location>
        <begin position="4"/>
        <end position="218"/>
    </location>
</feature>
<gene>
    <name evidence="3" type="ORF">CCE28_16370</name>
</gene>
<protein>
    <submittedName>
        <fullName evidence="3">Serine/threonine protein phosphatase</fullName>
    </submittedName>
</protein>
<keyword evidence="1" id="KW-0378">Hydrolase</keyword>
<dbReference type="InterPro" id="IPR001932">
    <property type="entry name" value="PPM-type_phosphatase-like_dom"/>
</dbReference>
<dbReference type="EMBL" id="NIBG01000018">
    <property type="protein sequence ID" value="PAB58212.1"/>
    <property type="molecule type" value="Genomic_DNA"/>
</dbReference>
<evidence type="ECO:0000313" key="3">
    <source>
        <dbReference type="EMBL" id="PAB58212.1"/>
    </source>
</evidence>
<organism evidence="3 4">
    <name type="scientific">Anaeromicrobium sediminis</name>
    <dbReference type="NCBI Taxonomy" id="1478221"/>
    <lineage>
        <taxon>Bacteria</taxon>
        <taxon>Bacillati</taxon>
        <taxon>Bacillota</taxon>
        <taxon>Clostridia</taxon>
        <taxon>Peptostreptococcales</taxon>
        <taxon>Thermotaleaceae</taxon>
        <taxon>Anaeromicrobium</taxon>
    </lineage>
</organism>
<dbReference type="OrthoDB" id="1090916at2"/>
<sequence>MRYFIDVSSNSLNKYEEELCGDKVEIIRNEDSVIIVVADGLGSGVKANILATLTSKIAATMLNEGISIEETVDTIINTLPECKVRKLAYATFTMIKIKDDGSVYIAEYDNPPFILVSGNKHLEVVKRKKQLQGKIIKESDFTLSPGDTLTVVSDGVIHAGVGAYLNLGWQWDNVRDYLVNINLKEKSADSIGKNLIDVCENLYGGKPGDDTTVVSVKVREPEIINMLIGPPQDKMKDKEVVYDWIRGNGKKIVCGGTAANVVARELNRKMKVSMDIIDHEVPPIGYIDGVDLTTEGVLTLNNALKRIEYYREKGELAFKKSFYNKKDGASILAKTIIEDCTHLNVWIGSAVNPAHQKSDFPINYSNKLKIINDMIKVIREMGKVVTKKSI</sequence>
<evidence type="ECO:0000313" key="4">
    <source>
        <dbReference type="Proteomes" id="UP000216024"/>
    </source>
</evidence>
<dbReference type="SUPFAM" id="SSF81606">
    <property type="entry name" value="PP2C-like"/>
    <property type="match status" value="1"/>
</dbReference>